<evidence type="ECO:0000313" key="4">
    <source>
        <dbReference type="Proteomes" id="UP000239485"/>
    </source>
</evidence>
<dbReference type="PANTHER" id="PTHR28008:SF1">
    <property type="entry name" value="DOMAIN PROTEIN, PUTATIVE (AFU_ORTHOLOGUE AFUA_3G10980)-RELATED"/>
    <property type="match status" value="1"/>
</dbReference>
<dbReference type="Proteomes" id="UP000239485">
    <property type="component" value="Unassembled WGS sequence"/>
</dbReference>
<accession>A0A2S6IT25</accession>
<dbReference type="NCBIfam" id="NF037970">
    <property type="entry name" value="vanZ_1"/>
    <property type="match status" value="1"/>
</dbReference>
<dbReference type="Pfam" id="PF04892">
    <property type="entry name" value="VanZ"/>
    <property type="match status" value="1"/>
</dbReference>
<keyword evidence="4" id="KW-1185">Reference proteome</keyword>
<organism evidence="3 4">
    <name type="scientific">Kineococcus xinjiangensis</name>
    <dbReference type="NCBI Taxonomy" id="512762"/>
    <lineage>
        <taxon>Bacteria</taxon>
        <taxon>Bacillati</taxon>
        <taxon>Actinomycetota</taxon>
        <taxon>Actinomycetes</taxon>
        <taxon>Kineosporiales</taxon>
        <taxon>Kineosporiaceae</taxon>
        <taxon>Kineococcus</taxon>
    </lineage>
</organism>
<dbReference type="PANTHER" id="PTHR28008">
    <property type="entry name" value="DOMAIN PROTEIN, PUTATIVE (AFU_ORTHOLOGUE AFUA_3G10980)-RELATED"/>
    <property type="match status" value="1"/>
</dbReference>
<feature type="domain" description="VanZ-like" evidence="2">
    <location>
        <begin position="26"/>
        <end position="102"/>
    </location>
</feature>
<sequence>MPAVAFAFAVTVSAVVLFAPRSGSGWDVPHLDKVVHVAVFALLAGTAAWLFGRLRAVLAGCVVYAVGSEVVQHVLLPRRSGDAADVVADCAGAGAALLLARAVRRRRARRG</sequence>
<comment type="caution">
    <text evidence="3">The sequence shown here is derived from an EMBL/GenBank/DDBJ whole genome shotgun (WGS) entry which is preliminary data.</text>
</comment>
<protein>
    <submittedName>
        <fullName evidence="3">VanZ like protein</fullName>
    </submittedName>
</protein>
<gene>
    <name evidence="3" type="ORF">CLV92_104224</name>
</gene>
<dbReference type="InterPro" id="IPR006976">
    <property type="entry name" value="VanZ-like"/>
</dbReference>
<proteinExistence type="predicted"/>
<reference evidence="3 4" key="1">
    <citation type="submission" date="2018-02" db="EMBL/GenBank/DDBJ databases">
        <title>Genomic Encyclopedia of Archaeal and Bacterial Type Strains, Phase II (KMG-II): from individual species to whole genera.</title>
        <authorList>
            <person name="Goeker M."/>
        </authorList>
    </citation>
    <scope>NUCLEOTIDE SEQUENCE [LARGE SCALE GENOMIC DNA]</scope>
    <source>
        <strain evidence="3 4">DSM 22857</strain>
    </source>
</reference>
<keyword evidence="1" id="KW-0812">Transmembrane</keyword>
<evidence type="ECO:0000256" key="1">
    <source>
        <dbReference type="SAM" id="Phobius"/>
    </source>
</evidence>
<evidence type="ECO:0000313" key="3">
    <source>
        <dbReference type="EMBL" id="PPK97403.1"/>
    </source>
</evidence>
<evidence type="ECO:0000259" key="2">
    <source>
        <dbReference type="Pfam" id="PF04892"/>
    </source>
</evidence>
<feature type="transmembrane region" description="Helical" evidence="1">
    <location>
        <begin position="34"/>
        <end position="51"/>
    </location>
</feature>
<keyword evidence="1" id="KW-1133">Transmembrane helix</keyword>
<keyword evidence="1" id="KW-0472">Membrane</keyword>
<dbReference type="EMBL" id="PTJD01000004">
    <property type="protein sequence ID" value="PPK97403.1"/>
    <property type="molecule type" value="Genomic_DNA"/>
</dbReference>
<name>A0A2S6IT25_9ACTN</name>
<dbReference type="AlphaFoldDB" id="A0A2S6IT25"/>